<dbReference type="GO" id="GO:0048038">
    <property type="term" value="F:quinone binding"/>
    <property type="evidence" value="ECO:0007669"/>
    <property type="project" value="UniProtKB-KW"/>
</dbReference>
<comment type="caution">
    <text evidence="9">The sequence shown here is derived from an EMBL/GenBank/DDBJ whole genome shotgun (WGS) entry which is preliminary data.</text>
</comment>
<dbReference type="GO" id="GO:0005886">
    <property type="term" value="C:plasma membrane"/>
    <property type="evidence" value="ECO:0007669"/>
    <property type="project" value="UniProtKB-SubCell"/>
</dbReference>
<evidence type="ECO:0000256" key="1">
    <source>
        <dbReference type="ARBA" id="ARBA00005769"/>
    </source>
</evidence>
<keyword evidence="4 6" id="KW-1278">Translocase</keyword>
<dbReference type="RefSeq" id="WP_121437010.1">
    <property type="nucleotide sequence ID" value="NZ_RBWU01000006.1"/>
</dbReference>
<keyword evidence="6" id="KW-1003">Cell membrane</keyword>
<dbReference type="InterPro" id="IPR029014">
    <property type="entry name" value="NiFe-Hase_large"/>
</dbReference>
<evidence type="ECO:0000256" key="2">
    <source>
        <dbReference type="ARBA" id="ARBA00022448"/>
    </source>
</evidence>
<accession>A0A495QFP9</accession>
<feature type="domain" description="NADH-quinone oxidoreductase subunit D" evidence="8">
    <location>
        <begin position="135"/>
        <end position="382"/>
    </location>
</feature>
<gene>
    <name evidence="6" type="primary">nuoD</name>
    <name evidence="9" type="ORF">BZB76_5226</name>
</gene>
<reference evidence="9 10" key="1">
    <citation type="submission" date="2018-10" db="EMBL/GenBank/DDBJ databases">
        <title>Genomic Encyclopedia of Archaeal and Bacterial Type Strains, Phase II (KMG-II): from individual species to whole genera.</title>
        <authorList>
            <person name="Goeker M."/>
        </authorList>
    </citation>
    <scope>NUCLEOTIDE SEQUENCE [LARGE SCALE GENOMIC DNA]</scope>
    <source>
        <strain evidence="9 10">DSM 43383</strain>
    </source>
</reference>
<comment type="function">
    <text evidence="6">NDH-1 shuttles electrons from NADH, via FMN and iron-sulfur (Fe-S) centers, to quinones in the respiratory chain. The immediate electron acceptor for the enzyme in this species is believed to be a menaquinone. Couples the redox reaction to proton translocation (for every two electrons transferred, four hydrogen ions are translocated across the cytoplasmic membrane), and thus conserves the redox energy in a proton gradient.</text>
</comment>
<dbReference type="OrthoDB" id="9801496at2"/>
<evidence type="ECO:0000256" key="5">
    <source>
        <dbReference type="ARBA" id="ARBA00023027"/>
    </source>
</evidence>
<dbReference type="PROSITE" id="PS00535">
    <property type="entry name" value="COMPLEX1_49K"/>
    <property type="match status" value="1"/>
</dbReference>
<keyword evidence="3 6" id="KW-0874">Quinone</keyword>
<comment type="similarity">
    <text evidence="1 6 7">Belongs to the complex I 49 kDa subunit family.</text>
</comment>
<evidence type="ECO:0000256" key="7">
    <source>
        <dbReference type="RuleBase" id="RU003685"/>
    </source>
</evidence>
<keyword evidence="2 6" id="KW-0813">Transport</keyword>
<dbReference type="Pfam" id="PF00346">
    <property type="entry name" value="Complex1_49kDa"/>
    <property type="match status" value="1"/>
</dbReference>
<dbReference type="Proteomes" id="UP000274601">
    <property type="component" value="Unassembled WGS sequence"/>
</dbReference>
<evidence type="ECO:0000313" key="10">
    <source>
        <dbReference type="Proteomes" id="UP000274601"/>
    </source>
</evidence>
<sequence length="382" mass="42668">MTTERIVGIGAGAKELATEDMTLNIGPQHPSTHGVLRLRLTLDGERISAAEPIIGYMHRGAEKLFEVRDFRQIIVLANRHDWLSAFSSELGVVLAAERMLGMEVPVRAVWARTLLAELNRVLNHLMFLGSYPLEVGAITPIFYAFREREALQRVMEEVSGGRMHYMFNRVGGLKEELPAGWTGRARKAVSEVRARMGDIDDLIMGNEIFRARTRGVGVLTQEQILQYGVSGPIARASGLDFDLRRDEPYLAYGELDVRVVTRSEGDCLARFECLLDQVHASLDLADACLDRLVELPPGPINQRLPKVLKVPEGHTYAWTENPLGINGYYLVSRGEKTPWRMKLRSASFNNIQVLKELLPGNLVADMIAILGSMFFVVGDIDK</sequence>
<dbReference type="InterPro" id="IPR022885">
    <property type="entry name" value="NDH1_su_D/H"/>
</dbReference>
<comment type="subunit">
    <text evidence="6">NDH-1 is composed of 14 different subunits. Subunits NuoB, C, D, E, F, and G constitute the peripheral sector of the complex.</text>
</comment>
<evidence type="ECO:0000256" key="6">
    <source>
        <dbReference type="HAMAP-Rule" id="MF_01358"/>
    </source>
</evidence>
<dbReference type="InterPro" id="IPR001135">
    <property type="entry name" value="NADH_Q_OxRdtase_suD"/>
</dbReference>
<dbReference type="PANTHER" id="PTHR11993:SF10">
    <property type="entry name" value="NADH DEHYDROGENASE [UBIQUINONE] IRON-SULFUR PROTEIN 2, MITOCHONDRIAL"/>
    <property type="match status" value="1"/>
</dbReference>
<keyword evidence="6" id="KW-0472">Membrane</keyword>
<dbReference type="GO" id="GO:0051287">
    <property type="term" value="F:NAD binding"/>
    <property type="evidence" value="ECO:0007669"/>
    <property type="project" value="InterPro"/>
</dbReference>
<organism evidence="9 10">
    <name type="scientific">Actinomadura pelletieri DSM 43383</name>
    <dbReference type="NCBI Taxonomy" id="1120940"/>
    <lineage>
        <taxon>Bacteria</taxon>
        <taxon>Bacillati</taxon>
        <taxon>Actinomycetota</taxon>
        <taxon>Actinomycetes</taxon>
        <taxon>Streptosporangiales</taxon>
        <taxon>Thermomonosporaceae</taxon>
        <taxon>Actinomadura</taxon>
    </lineage>
</organism>
<proteinExistence type="inferred from homology"/>
<dbReference type="GO" id="GO:0050136">
    <property type="term" value="F:NADH dehydrogenase (quinone) (non-electrogenic) activity"/>
    <property type="evidence" value="ECO:0007669"/>
    <property type="project" value="UniProtKB-UniRule"/>
</dbReference>
<dbReference type="InterPro" id="IPR014029">
    <property type="entry name" value="NADH_UbQ_OxRdtase_49kDa_CS"/>
</dbReference>
<dbReference type="Gene3D" id="1.10.645.10">
    <property type="entry name" value="Cytochrome-c3 Hydrogenase, chain B"/>
    <property type="match status" value="1"/>
</dbReference>
<dbReference type="AlphaFoldDB" id="A0A495QFP9"/>
<evidence type="ECO:0000313" key="9">
    <source>
        <dbReference type="EMBL" id="RKS70747.1"/>
    </source>
</evidence>
<keyword evidence="10" id="KW-1185">Reference proteome</keyword>
<evidence type="ECO:0000259" key="8">
    <source>
        <dbReference type="Pfam" id="PF00346"/>
    </source>
</evidence>
<evidence type="ECO:0000256" key="3">
    <source>
        <dbReference type="ARBA" id="ARBA00022719"/>
    </source>
</evidence>
<dbReference type="EMBL" id="RBWU01000006">
    <property type="protein sequence ID" value="RKS70747.1"/>
    <property type="molecule type" value="Genomic_DNA"/>
</dbReference>
<name>A0A495QFP9_9ACTN</name>
<keyword evidence="5 6" id="KW-0520">NAD</keyword>
<protein>
    <recommendedName>
        <fullName evidence="6">NADH-quinone oxidoreductase subunit D</fullName>
        <ecNumber evidence="6">7.1.1.-</ecNumber>
    </recommendedName>
    <alternativeName>
        <fullName evidence="6">NADH dehydrogenase I subunit D</fullName>
    </alternativeName>
    <alternativeName>
        <fullName evidence="6">NDH-1 subunit D</fullName>
    </alternativeName>
</protein>
<dbReference type="HAMAP" id="MF_01358">
    <property type="entry name" value="NDH1_NuoD"/>
    <property type="match status" value="1"/>
</dbReference>
<comment type="catalytic activity">
    <reaction evidence="6">
        <text>a quinone + NADH + 5 H(+)(in) = a quinol + NAD(+) + 4 H(+)(out)</text>
        <dbReference type="Rhea" id="RHEA:57888"/>
        <dbReference type="ChEBI" id="CHEBI:15378"/>
        <dbReference type="ChEBI" id="CHEBI:24646"/>
        <dbReference type="ChEBI" id="CHEBI:57540"/>
        <dbReference type="ChEBI" id="CHEBI:57945"/>
        <dbReference type="ChEBI" id="CHEBI:132124"/>
    </reaction>
</comment>
<evidence type="ECO:0000256" key="4">
    <source>
        <dbReference type="ARBA" id="ARBA00022967"/>
    </source>
</evidence>
<dbReference type="PANTHER" id="PTHR11993">
    <property type="entry name" value="NADH-UBIQUINONE OXIDOREDUCTASE 49 KDA SUBUNIT"/>
    <property type="match status" value="1"/>
</dbReference>
<dbReference type="EC" id="7.1.1.-" evidence="6"/>
<dbReference type="SUPFAM" id="SSF56762">
    <property type="entry name" value="HydB/Nqo4-like"/>
    <property type="match status" value="1"/>
</dbReference>
<comment type="subcellular location">
    <subcellularLocation>
        <location evidence="6">Cell membrane</location>
        <topology evidence="6">Peripheral membrane protein</topology>
        <orientation evidence="6">Cytoplasmic side</orientation>
    </subcellularLocation>
</comment>